<feature type="compositionally biased region" description="Low complexity" evidence="2">
    <location>
        <begin position="87"/>
        <end position="99"/>
    </location>
</feature>
<dbReference type="Pfam" id="PF02170">
    <property type="entry name" value="PAZ"/>
    <property type="match status" value="1"/>
</dbReference>
<dbReference type="InterPro" id="IPR014811">
    <property type="entry name" value="ArgoL1"/>
</dbReference>
<evidence type="ECO:0008006" key="7">
    <source>
        <dbReference type="Google" id="ProtNLM"/>
    </source>
</evidence>
<evidence type="ECO:0000256" key="1">
    <source>
        <dbReference type="RuleBase" id="RU361178"/>
    </source>
</evidence>
<dbReference type="CDD" id="cd02846">
    <property type="entry name" value="PAZ_argonaute_like"/>
    <property type="match status" value="1"/>
</dbReference>
<dbReference type="Pfam" id="PF02171">
    <property type="entry name" value="Piwi"/>
    <property type="match status" value="1"/>
</dbReference>
<evidence type="ECO:0000256" key="2">
    <source>
        <dbReference type="SAM" id="MobiDB-lite"/>
    </source>
</evidence>
<feature type="region of interest" description="Disordered" evidence="2">
    <location>
        <begin position="1055"/>
        <end position="1087"/>
    </location>
</feature>
<name>A0A1X7S6H1_ZYMT9</name>
<reference evidence="5 6" key="1">
    <citation type="submission" date="2016-06" db="EMBL/GenBank/DDBJ databases">
        <authorList>
            <person name="Kjaerup R.B."/>
            <person name="Dalgaard T.S."/>
            <person name="Juul-Madsen H.R."/>
        </authorList>
    </citation>
    <scope>NUCLEOTIDE SEQUENCE [LARGE SCALE GENOMIC DNA]</scope>
</reference>
<dbReference type="Pfam" id="PF16486">
    <property type="entry name" value="ArgoN"/>
    <property type="match status" value="1"/>
</dbReference>
<dbReference type="InterPro" id="IPR003165">
    <property type="entry name" value="Piwi"/>
</dbReference>
<dbReference type="CDD" id="cd04657">
    <property type="entry name" value="Piwi_ago-like"/>
    <property type="match status" value="1"/>
</dbReference>
<dbReference type="InterPro" id="IPR036397">
    <property type="entry name" value="RNaseH_sf"/>
</dbReference>
<dbReference type="Proteomes" id="UP000215127">
    <property type="component" value="Chromosome 11"/>
</dbReference>
<dbReference type="Gene3D" id="3.40.50.2300">
    <property type="match status" value="1"/>
</dbReference>
<dbReference type="PROSITE" id="PS50821">
    <property type="entry name" value="PAZ"/>
    <property type="match status" value="1"/>
</dbReference>
<dbReference type="SMART" id="SM00949">
    <property type="entry name" value="PAZ"/>
    <property type="match status" value="1"/>
</dbReference>
<dbReference type="PANTHER" id="PTHR22891">
    <property type="entry name" value="EUKARYOTIC TRANSLATION INITIATION FACTOR 2C"/>
    <property type="match status" value="1"/>
</dbReference>
<dbReference type="InterPro" id="IPR036085">
    <property type="entry name" value="PAZ_dom_sf"/>
</dbReference>
<evidence type="ECO:0000313" key="6">
    <source>
        <dbReference type="Proteomes" id="UP000215127"/>
    </source>
</evidence>
<evidence type="ECO:0000259" key="3">
    <source>
        <dbReference type="PROSITE" id="PS50821"/>
    </source>
</evidence>
<feature type="compositionally biased region" description="Polar residues" evidence="2">
    <location>
        <begin position="72"/>
        <end position="85"/>
    </location>
</feature>
<feature type="domain" description="PAZ" evidence="3">
    <location>
        <begin position="471"/>
        <end position="577"/>
    </location>
</feature>
<dbReference type="STRING" id="1276538.A0A1X7S6H1"/>
<dbReference type="SUPFAM" id="SSF101690">
    <property type="entry name" value="PAZ domain"/>
    <property type="match status" value="1"/>
</dbReference>
<dbReference type="SMART" id="SM00950">
    <property type="entry name" value="Piwi"/>
    <property type="match status" value="1"/>
</dbReference>
<dbReference type="InterPro" id="IPR003100">
    <property type="entry name" value="PAZ_dom"/>
</dbReference>
<accession>A0A1X7S6H1</accession>
<dbReference type="InterPro" id="IPR032474">
    <property type="entry name" value="Argonaute_N"/>
</dbReference>
<organism evidence="5 6">
    <name type="scientific">Zymoseptoria tritici (strain ST99CH_3D7)</name>
    <dbReference type="NCBI Taxonomy" id="1276538"/>
    <lineage>
        <taxon>Eukaryota</taxon>
        <taxon>Fungi</taxon>
        <taxon>Dikarya</taxon>
        <taxon>Ascomycota</taxon>
        <taxon>Pezizomycotina</taxon>
        <taxon>Dothideomycetes</taxon>
        <taxon>Dothideomycetidae</taxon>
        <taxon>Mycosphaerellales</taxon>
        <taxon>Mycosphaerellaceae</taxon>
        <taxon>Zymoseptoria</taxon>
    </lineage>
</organism>
<feature type="compositionally biased region" description="Low complexity" evidence="2">
    <location>
        <begin position="162"/>
        <end position="181"/>
    </location>
</feature>
<comment type="similarity">
    <text evidence="1">Belongs to the argonaute family.</text>
</comment>
<dbReference type="InterPro" id="IPR045246">
    <property type="entry name" value="Piwi_ago-like"/>
</dbReference>
<dbReference type="PROSITE" id="PS50822">
    <property type="entry name" value="PIWI"/>
    <property type="match status" value="1"/>
</dbReference>
<dbReference type="Pfam" id="PF16488">
    <property type="entry name" value="ArgoL2"/>
    <property type="match status" value="1"/>
</dbReference>
<dbReference type="EMBL" id="LT853702">
    <property type="protein sequence ID" value="SMQ55294.1"/>
    <property type="molecule type" value="Genomic_DNA"/>
</dbReference>
<dbReference type="SMART" id="SM01163">
    <property type="entry name" value="DUF1785"/>
    <property type="match status" value="1"/>
</dbReference>
<dbReference type="AlphaFoldDB" id="A0A1X7S6H1"/>
<dbReference type="GO" id="GO:0003723">
    <property type="term" value="F:RNA binding"/>
    <property type="evidence" value="ECO:0007669"/>
    <property type="project" value="InterPro"/>
</dbReference>
<protein>
    <recommendedName>
        <fullName evidence="7">Piwi domain-containing protein</fullName>
    </recommendedName>
</protein>
<dbReference type="SUPFAM" id="SSF53098">
    <property type="entry name" value="Ribonuclease H-like"/>
    <property type="match status" value="1"/>
</dbReference>
<sequence>MEGSKLNYLLPHFLKPSTSELHNHQHHHELTSIRDSPITAITSITRWSVNPLSHAAAAAAPGARSPLPPCSRSKQSSSTTFNPLSYTPHLSTSSNLHHLLPPPTLFDNHHHTPQHTPPPSPNFSASSCHQFSSNHTPTNRTVNMAGAAKNRVQKERAAASPSQQNRSSSGENSSSGKASRSVISDSRSIAPSRGGKSTRGQGFDGNNDEASAGPTGGRNPNSSKVIVDPRNLDLGGYAWSTIRGQEISTTLPTRPGPSKLGQAIKVGLNTFHVEAFPDKPVYQFDVTIGKGDEKRGAIAVVWKSKAVQAAVGPKAIFDGNKLMWSDRPIDREIRLTVNMSEEDGRPPGKDPSKNIFRVVIRQTNTVRFDTLKAHLQGKASFDNGCLEAINFFDHLLRHYPRLKYTPVKRAFFAKGESRFDLGSGVEAFKGVYQSLRLVHPGRLSINLDVANGTFWTSSVLTQAAVKVTGARDIADLSAMLSKTGPNGRGAQALKKLRKIHVEARHRNSTEPDHYCIERFEFTKARDKKFDKDGTMVSIYDFFAKEYNIRLQYPDLPLVKATKGKNVYLPMEVLVIKENQRFNFKMDEGQTSNMIKFAVTAPPERWNAIEHGLKMLSWSEDPYLQKYGVKVNPKKTVADSRLLTAPKVKYAAGDANPGTSGRWDLKAKKFLVSNPVPLKSWAVCVISGRRGGKPDKAVIEKWISEFCKGYIGLGGKVENKNPAMSLASGDDAANWVTAAWNAAGTQSSARPQMLMFILPDKDSVTYGKIKRSCECRYGVVSQCVQYANAQKAQVQYIANVCMKFNAKLGGATCRAMGKTSSGPTGLFTSPTMVIGADVSHAAPGVDAPSMAALTVSTDKLATRYAAACQANGYRVEMVSTATINSELKPMVQHWMANVGNGKLPQTVYYLRDGVSEGQYQQVLQYEVADMKALFKMADPNNNTKFVVIVGSKRHHVRFFPERGDKNGNAMPGTLVESGITNPIENDFYLCGHHALKGTARPVHYYVLMNEAGVSNDFLHTMLYEHVYQYARATTPVSIHPAIYYAHLASNRAVPHEADWGASDPAPSKAGSGSQGNTSSGAPTEFKKLLPMPNQGGICTSMWYI</sequence>
<dbReference type="InterPro" id="IPR032472">
    <property type="entry name" value="ArgoL2"/>
</dbReference>
<evidence type="ECO:0000313" key="5">
    <source>
        <dbReference type="EMBL" id="SMQ55294.1"/>
    </source>
</evidence>
<feature type="domain" description="Piwi" evidence="4">
    <location>
        <begin position="752"/>
        <end position="1051"/>
    </location>
</feature>
<feature type="compositionally biased region" description="Polar residues" evidence="2">
    <location>
        <begin position="122"/>
        <end position="142"/>
    </location>
</feature>
<dbReference type="Pfam" id="PF08699">
    <property type="entry name" value="ArgoL1"/>
    <property type="match status" value="1"/>
</dbReference>
<keyword evidence="6" id="KW-1185">Reference proteome</keyword>
<gene>
    <name evidence="5" type="ORF">ZT3D7_G10449</name>
</gene>
<feature type="compositionally biased region" description="Polar residues" evidence="2">
    <location>
        <begin position="1069"/>
        <end position="1080"/>
    </location>
</feature>
<proteinExistence type="inferred from homology"/>
<dbReference type="InterPro" id="IPR012337">
    <property type="entry name" value="RNaseH-like_sf"/>
</dbReference>
<feature type="region of interest" description="Disordered" evidence="2">
    <location>
        <begin position="60"/>
        <end position="228"/>
    </location>
</feature>
<evidence type="ECO:0000259" key="4">
    <source>
        <dbReference type="PROSITE" id="PS50822"/>
    </source>
</evidence>
<dbReference type="Gene3D" id="2.170.260.10">
    <property type="entry name" value="paz domain"/>
    <property type="match status" value="1"/>
</dbReference>
<dbReference type="Gene3D" id="3.30.420.10">
    <property type="entry name" value="Ribonuclease H-like superfamily/Ribonuclease H"/>
    <property type="match status" value="1"/>
</dbReference>